<keyword evidence="2" id="KW-0132">Cell division</keyword>
<feature type="transmembrane region" description="Helical" evidence="6">
    <location>
        <begin position="6"/>
        <end position="25"/>
    </location>
</feature>
<keyword evidence="4 6" id="KW-1133">Transmembrane helix</keyword>
<evidence type="ECO:0000256" key="3">
    <source>
        <dbReference type="ARBA" id="ARBA00022692"/>
    </source>
</evidence>
<accession>A0A9D1SHL6</accession>
<keyword evidence="6" id="KW-0472">Membrane</keyword>
<evidence type="ECO:0000313" key="8">
    <source>
        <dbReference type="EMBL" id="HIU60471.1"/>
    </source>
</evidence>
<dbReference type="InterPro" id="IPR013685">
    <property type="entry name" value="POTRA_FtsQ_type"/>
</dbReference>
<keyword evidence="1" id="KW-1003">Cell membrane</keyword>
<reference evidence="8" key="1">
    <citation type="submission" date="2020-10" db="EMBL/GenBank/DDBJ databases">
        <authorList>
            <person name="Gilroy R."/>
        </authorList>
    </citation>
    <scope>NUCLEOTIDE SEQUENCE</scope>
    <source>
        <strain evidence="8">18911</strain>
    </source>
</reference>
<evidence type="ECO:0000256" key="1">
    <source>
        <dbReference type="ARBA" id="ARBA00022475"/>
    </source>
</evidence>
<proteinExistence type="predicted"/>
<feature type="domain" description="POTRA" evidence="7">
    <location>
        <begin position="40"/>
        <end position="96"/>
    </location>
</feature>
<dbReference type="Pfam" id="PF08478">
    <property type="entry name" value="POTRA_1"/>
    <property type="match status" value="1"/>
</dbReference>
<dbReference type="Proteomes" id="UP000824094">
    <property type="component" value="Unassembled WGS sequence"/>
</dbReference>
<evidence type="ECO:0000313" key="9">
    <source>
        <dbReference type="Proteomes" id="UP000824094"/>
    </source>
</evidence>
<name>A0A9D1SHL6_9FIRM</name>
<gene>
    <name evidence="8" type="ORF">IAB05_03645</name>
</gene>
<protein>
    <submittedName>
        <fullName evidence="8">FtsQ-type POTRA domain-containing protein</fullName>
    </submittedName>
</protein>
<evidence type="ECO:0000256" key="5">
    <source>
        <dbReference type="ARBA" id="ARBA00023306"/>
    </source>
</evidence>
<evidence type="ECO:0000256" key="6">
    <source>
        <dbReference type="SAM" id="Phobius"/>
    </source>
</evidence>
<evidence type="ECO:0000256" key="2">
    <source>
        <dbReference type="ARBA" id="ARBA00022618"/>
    </source>
</evidence>
<organism evidence="8 9">
    <name type="scientific">Candidatus Stercoripulliclostridium merdigallinarum</name>
    <dbReference type="NCBI Taxonomy" id="2840951"/>
    <lineage>
        <taxon>Bacteria</taxon>
        <taxon>Bacillati</taxon>
        <taxon>Bacillota</taxon>
        <taxon>Clostridia</taxon>
        <taxon>Eubacteriales</taxon>
        <taxon>Candidatus Stercoripulliclostridium</taxon>
    </lineage>
</organism>
<comment type="caution">
    <text evidence="8">The sequence shown here is derived from an EMBL/GenBank/DDBJ whole genome shotgun (WGS) entry which is preliminary data.</text>
</comment>
<reference evidence="8" key="2">
    <citation type="journal article" date="2021" name="PeerJ">
        <title>Extensive microbial diversity within the chicken gut microbiome revealed by metagenomics and culture.</title>
        <authorList>
            <person name="Gilroy R."/>
            <person name="Ravi A."/>
            <person name="Getino M."/>
            <person name="Pursley I."/>
            <person name="Horton D.L."/>
            <person name="Alikhan N.F."/>
            <person name="Baker D."/>
            <person name="Gharbi K."/>
            <person name="Hall N."/>
            <person name="Watson M."/>
            <person name="Adriaenssens E.M."/>
            <person name="Foster-Nyarko E."/>
            <person name="Jarju S."/>
            <person name="Secka A."/>
            <person name="Antonio M."/>
            <person name="Oren A."/>
            <person name="Chaudhuri R.R."/>
            <person name="La Ragione R."/>
            <person name="Hildebrand F."/>
            <person name="Pallen M.J."/>
        </authorList>
    </citation>
    <scope>NUCLEOTIDE SEQUENCE</scope>
    <source>
        <strain evidence="8">18911</strain>
    </source>
</reference>
<evidence type="ECO:0000256" key="4">
    <source>
        <dbReference type="ARBA" id="ARBA00022989"/>
    </source>
</evidence>
<sequence length="223" mass="24578">MKSKLIPVVIGAVIIIAIAVFGNICRIKDVDIVFSEDTPTATAEEIYSVLGIETGTSILSVNETDFRTRIQNAYPDRTVELVDVVRSFPDKMTIYIDYNPAVLAVRLSGNNGYVLTDTEFQSTVRVAETGLDKNKTIVVKGIAVTNTFNSDAFRELYELLSALKSAGADYEKLVAMFSEINVGTDRYSFTARGVSDMTFSVPKSDRVNAGKYFSEYVNAFVSR</sequence>
<dbReference type="EMBL" id="DVNF01000108">
    <property type="protein sequence ID" value="HIU60471.1"/>
    <property type="molecule type" value="Genomic_DNA"/>
</dbReference>
<keyword evidence="3 6" id="KW-0812">Transmembrane</keyword>
<evidence type="ECO:0000259" key="7">
    <source>
        <dbReference type="Pfam" id="PF08478"/>
    </source>
</evidence>
<keyword evidence="5" id="KW-0131">Cell cycle</keyword>
<dbReference type="AlphaFoldDB" id="A0A9D1SHL6"/>